<dbReference type="EMBL" id="JAUTXT010000047">
    <property type="protein sequence ID" value="KAK3671052.1"/>
    <property type="molecule type" value="Genomic_DNA"/>
</dbReference>
<dbReference type="Gene3D" id="3.30.360.10">
    <property type="entry name" value="Dihydrodipicolinate Reductase, domain 2"/>
    <property type="match status" value="1"/>
</dbReference>
<dbReference type="Pfam" id="PF01408">
    <property type="entry name" value="GFO_IDH_MocA"/>
    <property type="match status" value="1"/>
</dbReference>
<protein>
    <recommendedName>
        <fullName evidence="7">Oxidoreductase</fullName>
    </recommendedName>
</protein>
<evidence type="ECO:0000259" key="3">
    <source>
        <dbReference type="Pfam" id="PF01408"/>
    </source>
</evidence>
<evidence type="ECO:0000259" key="4">
    <source>
        <dbReference type="Pfam" id="PF02894"/>
    </source>
</evidence>
<dbReference type="GO" id="GO:0016491">
    <property type="term" value="F:oxidoreductase activity"/>
    <property type="evidence" value="ECO:0007669"/>
    <property type="project" value="UniProtKB-KW"/>
</dbReference>
<dbReference type="PANTHER" id="PTHR43708">
    <property type="entry name" value="CONSERVED EXPRESSED OXIDOREDUCTASE (EUROFUNG)"/>
    <property type="match status" value="1"/>
</dbReference>
<dbReference type="Proteomes" id="UP001274830">
    <property type="component" value="Unassembled WGS sequence"/>
</dbReference>
<keyword evidence="6" id="KW-1185">Reference proteome</keyword>
<dbReference type="PANTHER" id="PTHR43708:SF5">
    <property type="entry name" value="CONSERVED EXPRESSED OXIDOREDUCTASE (EUROFUNG)-RELATED"/>
    <property type="match status" value="1"/>
</dbReference>
<dbReference type="Pfam" id="PF02894">
    <property type="entry name" value="GFO_IDH_MocA_C"/>
    <property type="match status" value="1"/>
</dbReference>
<feature type="domain" description="Gfo/Idh/MocA-like oxidoreductase C-terminal" evidence="4">
    <location>
        <begin position="143"/>
        <end position="364"/>
    </location>
</feature>
<evidence type="ECO:0000256" key="2">
    <source>
        <dbReference type="ARBA" id="ARBA00023002"/>
    </source>
</evidence>
<organism evidence="5 6">
    <name type="scientific">Recurvomyces mirabilis</name>
    <dbReference type="NCBI Taxonomy" id="574656"/>
    <lineage>
        <taxon>Eukaryota</taxon>
        <taxon>Fungi</taxon>
        <taxon>Dikarya</taxon>
        <taxon>Ascomycota</taxon>
        <taxon>Pezizomycotina</taxon>
        <taxon>Dothideomycetes</taxon>
        <taxon>Dothideomycetidae</taxon>
        <taxon>Mycosphaerellales</taxon>
        <taxon>Teratosphaeriaceae</taxon>
        <taxon>Recurvomyces</taxon>
    </lineage>
</organism>
<dbReference type="SUPFAM" id="SSF55347">
    <property type="entry name" value="Glyceraldehyde-3-phosphate dehydrogenase-like, C-terminal domain"/>
    <property type="match status" value="1"/>
</dbReference>
<comment type="caution">
    <text evidence="5">The sequence shown here is derived from an EMBL/GenBank/DDBJ whole genome shotgun (WGS) entry which is preliminary data.</text>
</comment>
<evidence type="ECO:0000256" key="1">
    <source>
        <dbReference type="ARBA" id="ARBA00010928"/>
    </source>
</evidence>
<comment type="similarity">
    <text evidence="1">Belongs to the Gfo/Idh/MocA family.</text>
</comment>
<evidence type="ECO:0000313" key="5">
    <source>
        <dbReference type="EMBL" id="KAK3671052.1"/>
    </source>
</evidence>
<dbReference type="Gene3D" id="3.40.50.720">
    <property type="entry name" value="NAD(P)-binding Rossmann-like Domain"/>
    <property type="match status" value="1"/>
</dbReference>
<reference evidence="5" key="1">
    <citation type="submission" date="2023-07" db="EMBL/GenBank/DDBJ databases">
        <title>Black Yeasts Isolated from many extreme environments.</title>
        <authorList>
            <person name="Coleine C."/>
            <person name="Stajich J.E."/>
            <person name="Selbmann L."/>
        </authorList>
    </citation>
    <scope>NUCLEOTIDE SEQUENCE</scope>
    <source>
        <strain evidence="5">CCFEE 5485</strain>
    </source>
</reference>
<sequence>MASKIRVGLMGYGFSTKCFHLPYMLPNPDLEVYAFLQRKDAPQDTKEQGLHCTIDYPQAKHYRTADDFFGDKNIDLVCVCTAVASHAEYAEKALKAGKHVVVEKPFTQSVEEADRLIKVAKESGKILTVFQNRRYDSDFRTLKKLVDAKAFGQVTDFENHYDTDNPPWLRPNPNPGPGDGMLFGLGTHSIDQTLLLFGNPKSIWATTRALKEGSKSNDTFIVQLQYDGDQSDLLVTVRTTIISPVPMHKMPKYIIRGRSGAFFKTGEDPQVDHFYGGIKVTDDEKFGVEPENFHGYLSTTESSPMGKHDGSWKSERGSYRDYYVDVVRAIRGEAQVAVLPEESRNGLRVIELAVESARTGRTVEFTP</sequence>
<dbReference type="AlphaFoldDB" id="A0AAE0TSC3"/>
<dbReference type="InterPro" id="IPR004104">
    <property type="entry name" value="Gfo/Idh/MocA-like_OxRdtase_C"/>
</dbReference>
<dbReference type="InterPro" id="IPR036291">
    <property type="entry name" value="NAD(P)-bd_dom_sf"/>
</dbReference>
<accession>A0AAE0TSC3</accession>
<keyword evidence="2" id="KW-0560">Oxidoreductase</keyword>
<dbReference type="SUPFAM" id="SSF51735">
    <property type="entry name" value="NAD(P)-binding Rossmann-fold domains"/>
    <property type="match status" value="1"/>
</dbReference>
<gene>
    <name evidence="5" type="ORF">LTR78_009013</name>
</gene>
<dbReference type="GO" id="GO:0000166">
    <property type="term" value="F:nucleotide binding"/>
    <property type="evidence" value="ECO:0007669"/>
    <property type="project" value="InterPro"/>
</dbReference>
<evidence type="ECO:0008006" key="7">
    <source>
        <dbReference type="Google" id="ProtNLM"/>
    </source>
</evidence>
<dbReference type="InterPro" id="IPR051317">
    <property type="entry name" value="Gfo/Idh/MocA_oxidoreduct"/>
</dbReference>
<name>A0AAE0TSC3_9PEZI</name>
<evidence type="ECO:0000313" key="6">
    <source>
        <dbReference type="Proteomes" id="UP001274830"/>
    </source>
</evidence>
<feature type="domain" description="Gfo/Idh/MocA-like oxidoreductase N-terminal" evidence="3">
    <location>
        <begin position="5"/>
        <end position="129"/>
    </location>
</feature>
<proteinExistence type="inferred from homology"/>
<dbReference type="InterPro" id="IPR000683">
    <property type="entry name" value="Gfo/Idh/MocA-like_OxRdtase_N"/>
</dbReference>